<reference evidence="2" key="2">
    <citation type="submission" date="2009-09" db="EMBL/GenBank/DDBJ databases">
        <title>Complete sequence of chromosome of Candidatus Accumulibacter phosphatis clade IIA str. UW-1.</title>
        <authorList>
            <consortium name="US DOE Joint Genome Institute"/>
            <person name="Martin H.G."/>
            <person name="Ivanova N."/>
            <person name="Kunin V."/>
            <person name="Warnecke F."/>
            <person name="Barry K."/>
            <person name="He S."/>
            <person name="Salamov A."/>
            <person name="Szeto E."/>
            <person name="Dalin E."/>
            <person name="Pangilinan J.L."/>
            <person name="Lapidus A."/>
            <person name="Lowry S."/>
            <person name="Kyrpides N.C."/>
            <person name="McMahon K.D."/>
            <person name="Hugenholtz P."/>
        </authorList>
    </citation>
    <scope>NUCLEOTIDE SEQUENCE [LARGE SCALE GENOMIC DNA]</scope>
    <source>
        <strain evidence="2">UW-1</strain>
    </source>
</reference>
<protein>
    <submittedName>
        <fullName evidence="2">Uncharacterized protein</fullName>
    </submittedName>
</protein>
<name>C7RLU4_ACCRE</name>
<accession>C7RLU4</accession>
<evidence type="ECO:0000256" key="1">
    <source>
        <dbReference type="SAM" id="MobiDB-lite"/>
    </source>
</evidence>
<proteinExistence type="predicted"/>
<gene>
    <name evidence="2" type="ordered locus">CAP2UW1_0641</name>
</gene>
<dbReference type="HOGENOM" id="CLU_2695994_0_0_4"/>
<feature type="region of interest" description="Disordered" evidence="1">
    <location>
        <begin position="1"/>
        <end position="73"/>
    </location>
</feature>
<reference evidence="2" key="1">
    <citation type="submission" date="2009-08" db="EMBL/GenBank/DDBJ databases">
        <authorList>
            <consortium name="US DOE Joint Genome Institute"/>
            <person name="Lucas S."/>
            <person name="Copeland A."/>
            <person name="Lapidus A."/>
            <person name="Glavina del Rio T."/>
            <person name="Dalin E."/>
            <person name="Tice H."/>
            <person name="Bruce D."/>
            <person name="Barry K."/>
            <person name="Pitluck S."/>
            <person name="Lowry S."/>
            <person name="Larimer F."/>
            <person name="Land M."/>
            <person name="Hauser L."/>
            <person name="Kyrpides N."/>
            <person name="Ivanova N."/>
            <person name="McMahon K.D."/>
            <person name="Hugenholtz P."/>
        </authorList>
    </citation>
    <scope>NUCLEOTIDE SEQUENCE</scope>
    <source>
        <strain evidence="2">UW-1</strain>
    </source>
</reference>
<evidence type="ECO:0000313" key="2">
    <source>
        <dbReference type="EMBL" id="ACV33988.1"/>
    </source>
</evidence>
<dbReference type="EMBL" id="CP001715">
    <property type="protein sequence ID" value="ACV33988.1"/>
    <property type="molecule type" value="Genomic_DNA"/>
</dbReference>
<dbReference type="KEGG" id="app:CAP2UW1_0641"/>
<sequence>MKPVDAGSDSTGAIGASHQKESRDGQSMGGPRHREPEALPHGAGPSAGGGACADGNGNWPTNGSGWRFNPLPA</sequence>
<dbReference type="AlphaFoldDB" id="C7RLU4"/>
<organism evidence="2">
    <name type="scientific">Accumulibacter regalis</name>
    <dbReference type="NCBI Taxonomy" id="522306"/>
    <lineage>
        <taxon>Bacteria</taxon>
        <taxon>Pseudomonadati</taxon>
        <taxon>Pseudomonadota</taxon>
        <taxon>Betaproteobacteria</taxon>
        <taxon>Candidatus Accumulibacter</taxon>
    </lineage>
</organism>